<dbReference type="PRINTS" id="PR00038">
    <property type="entry name" value="HTHLUXR"/>
</dbReference>
<dbReference type="InterPro" id="IPR036388">
    <property type="entry name" value="WH-like_DNA-bd_sf"/>
</dbReference>
<dbReference type="SUPFAM" id="SSF52540">
    <property type="entry name" value="P-loop containing nucleoside triphosphate hydrolases"/>
    <property type="match status" value="1"/>
</dbReference>
<dbReference type="CDD" id="cd06170">
    <property type="entry name" value="LuxR_C_like"/>
    <property type="match status" value="1"/>
</dbReference>
<keyword evidence="2" id="KW-0067">ATP-binding</keyword>
<gene>
    <name evidence="4" type="ORF">ACFSKW_18120</name>
</gene>
<dbReference type="SUPFAM" id="SSF46894">
    <property type="entry name" value="C-terminal effector domain of the bipartite response regulators"/>
    <property type="match status" value="1"/>
</dbReference>
<dbReference type="PROSITE" id="PS50043">
    <property type="entry name" value="HTH_LUXR_2"/>
    <property type="match status" value="1"/>
</dbReference>
<proteinExistence type="predicted"/>
<protein>
    <submittedName>
        <fullName evidence="4">Helix-turn-helix transcriptional regulator</fullName>
    </submittedName>
</protein>
<evidence type="ECO:0000313" key="5">
    <source>
        <dbReference type="Proteomes" id="UP001597368"/>
    </source>
</evidence>
<dbReference type="PROSITE" id="PS00622">
    <property type="entry name" value="HTH_LUXR_1"/>
    <property type="match status" value="1"/>
</dbReference>
<name>A0ABW4SXQ9_9ACTN</name>
<keyword evidence="1" id="KW-0547">Nucleotide-binding</keyword>
<evidence type="ECO:0000313" key="4">
    <source>
        <dbReference type="EMBL" id="MFD1933387.1"/>
    </source>
</evidence>
<dbReference type="Proteomes" id="UP001597368">
    <property type="component" value="Unassembled WGS sequence"/>
</dbReference>
<dbReference type="InterPro" id="IPR016032">
    <property type="entry name" value="Sig_transdc_resp-reg_C-effctor"/>
</dbReference>
<evidence type="ECO:0000256" key="2">
    <source>
        <dbReference type="ARBA" id="ARBA00022840"/>
    </source>
</evidence>
<evidence type="ECO:0000256" key="1">
    <source>
        <dbReference type="ARBA" id="ARBA00022741"/>
    </source>
</evidence>
<feature type="domain" description="HTH luxR-type" evidence="3">
    <location>
        <begin position="925"/>
        <end position="989"/>
    </location>
</feature>
<dbReference type="PANTHER" id="PTHR16305:SF35">
    <property type="entry name" value="TRANSCRIPTIONAL ACTIVATOR DOMAIN"/>
    <property type="match status" value="1"/>
</dbReference>
<dbReference type="Gene3D" id="3.40.50.300">
    <property type="entry name" value="P-loop containing nucleotide triphosphate hydrolases"/>
    <property type="match status" value="1"/>
</dbReference>
<dbReference type="RefSeq" id="WP_379573432.1">
    <property type="nucleotide sequence ID" value="NZ_JBHUFV010000029.1"/>
</dbReference>
<dbReference type="PANTHER" id="PTHR16305">
    <property type="entry name" value="TESTICULAR SOLUBLE ADENYLYL CYCLASE"/>
    <property type="match status" value="1"/>
</dbReference>
<accession>A0ABW4SXQ9</accession>
<dbReference type="SMART" id="SM00421">
    <property type="entry name" value="HTH_LUXR"/>
    <property type="match status" value="1"/>
</dbReference>
<organism evidence="4 5">
    <name type="scientific">Nonomuraea mangrovi</name>
    <dbReference type="NCBI Taxonomy" id="2316207"/>
    <lineage>
        <taxon>Bacteria</taxon>
        <taxon>Bacillati</taxon>
        <taxon>Actinomycetota</taxon>
        <taxon>Actinomycetes</taxon>
        <taxon>Streptosporangiales</taxon>
        <taxon>Streptosporangiaceae</taxon>
        <taxon>Nonomuraea</taxon>
    </lineage>
</organism>
<reference evidence="5" key="1">
    <citation type="journal article" date="2019" name="Int. J. Syst. Evol. Microbiol.">
        <title>The Global Catalogue of Microorganisms (GCM) 10K type strain sequencing project: providing services to taxonomists for standard genome sequencing and annotation.</title>
        <authorList>
            <consortium name="The Broad Institute Genomics Platform"/>
            <consortium name="The Broad Institute Genome Sequencing Center for Infectious Disease"/>
            <person name="Wu L."/>
            <person name="Ma J."/>
        </authorList>
    </citation>
    <scope>NUCLEOTIDE SEQUENCE [LARGE SCALE GENOMIC DNA]</scope>
    <source>
        <strain evidence="5">ICMP 6774ER</strain>
    </source>
</reference>
<evidence type="ECO:0000259" key="3">
    <source>
        <dbReference type="PROSITE" id="PS50043"/>
    </source>
</evidence>
<dbReference type="Pfam" id="PF13191">
    <property type="entry name" value="AAA_16"/>
    <property type="match status" value="1"/>
</dbReference>
<dbReference type="InterPro" id="IPR041664">
    <property type="entry name" value="AAA_16"/>
</dbReference>
<dbReference type="Pfam" id="PF00196">
    <property type="entry name" value="GerE"/>
    <property type="match status" value="1"/>
</dbReference>
<dbReference type="InterPro" id="IPR027417">
    <property type="entry name" value="P-loop_NTPase"/>
</dbReference>
<sequence>MPCVSGMGGCVTAPALWPAWPSSRRPQDSDATGEEACRERTDRLCPLRLVHQFLRSRHRRDGGHSATRWAEPAMTLVGRRSEVRRILDVIEAERGESRMLILLGEAGAGKTRLVAAVADHARGSGRVVLTCQGSEAESQQSFASLHQLLLPVLPEVGTLAEHLRGALESAVGIAPVGGQLDPMLLRVAVLTLLTGVSRRRPVLLVVDDVQHCDRDSLDVLGFVARRIAAEDVSVLLTSRGQTPPDGVAGDLPTLLLGPLSEQAAAELVDAQPHPPTGRTRIDVLLQAGGNPLAIIELCRAAKMGGTRALPGGGLPQTERIQQMYAARLHGLPEITRRLILYAAASEYEDLATIMAAAGAGPDIAVWAPAEAAGLVTVADGRVAFRHPLARAGSYHGAPAYLRQRAHRNLAAVLTADPARRAWHLAAACLGRDESVAAALEDTAELAERRGGFFAAARALERSAECSLAAGDRARRYAKALRAANNAGDPSWVRELYDKVTALTHDPDVLGLAACGAGMALSLFGHQRESFKVLLEALEPKPPKHGTTALALTAVLQGVAFQSGLPEVRERIAGLLDRIETGGGDTPYAELGTIAAFDAVRASTLAGAEPTNAPELLRRTLRPNPPEPLVGVAQMNRLSAVGCIAWAADESELCVESLRQAYAMFRTYGSMGVAAPTLALTGSALIDTGRWAEADDLLEEAGTLAAVHKLRHLEIDVEALRVTLQALRGQPVVMPADPAWTAVGLEENRATHARLLHAAGIAAVSAGDFDGAFRQFRLLFDEDGAPLHYFLSHRSVADLAAAAQRTGQGEEAARIVAAVRTALGPRPTTRMTLLLHHAAALIGDPKDAEHHFRLATVNPAGEEWPLARAQARLHYAQWLRRRRRPLDARPLLATALESFNRLGAIGLAEEARGELRASGVAGSPAPADALAGLTAQQRQIVRLAAQGLRNREIAEQLMLSPRTVSYHLYNVYPKLGVTSRNQLRALLGDL</sequence>
<keyword evidence="5" id="KW-1185">Reference proteome</keyword>
<dbReference type="Gene3D" id="1.10.10.10">
    <property type="entry name" value="Winged helix-like DNA-binding domain superfamily/Winged helix DNA-binding domain"/>
    <property type="match status" value="1"/>
</dbReference>
<comment type="caution">
    <text evidence="4">The sequence shown here is derived from an EMBL/GenBank/DDBJ whole genome shotgun (WGS) entry which is preliminary data.</text>
</comment>
<dbReference type="EMBL" id="JBHUFV010000029">
    <property type="protein sequence ID" value="MFD1933387.1"/>
    <property type="molecule type" value="Genomic_DNA"/>
</dbReference>
<dbReference type="InterPro" id="IPR000792">
    <property type="entry name" value="Tscrpt_reg_LuxR_C"/>
</dbReference>